<comment type="caution">
    <text evidence="10">The sequence shown here is derived from an EMBL/GenBank/DDBJ whole genome shotgun (WGS) entry which is preliminary data.</text>
</comment>
<reference evidence="12 13" key="1">
    <citation type="journal article" date="2015" name="Genome Announc.">
        <title>Expanding the biotechnology potential of lactobacilli through comparative genomics of 213 strains and associated genera.</title>
        <authorList>
            <person name="Sun Z."/>
            <person name="Harris H.M."/>
            <person name="McCann A."/>
            <person name="Guo C."/>
            <person name="Argimon S."/>
            <person name="Zhang W."/>
            <person name="Yang X."/>
            <person name="Jeffery I.B."/>
            <person name="Cooney J.C."/>
            <person name="Kagawa T.F."/>
            <person name="Liu W."/>
            <person name="Song Y."/>
            <person name="Salvetti E."/>
            <person name="Wrobel A."/>
            <person name="Rasinkangas P."/>
            <person name="Parkhill J."/>
            <person name="Rea M.C."/>
            <person name="O'Sullivan O."/>
            <person name="Ritari J."/>
            <person name="Douillard F.P."/>
            <person name="Paul Ross R."/>
            <person name="Yang R."/>
            <person name="Briner A.E."/>
            <person name="Felis G.E."/>
            <person name="de Vos W.M."/>
            <person name="Barrangou R."/>
            <person name="Klaenhammer T.R."/>
            <person name="Caufield P.W."/>
            <person name="Cui Y."/>
            <person name="Zhang H."/>
            <person name="O'Toole P.W."/>
        </authorList>
    </citation>
    <scope>NUCLEOTIDE SEQUENCE [LARGE SCALE GENOMIC DNA]</scope>
    <source>
        <strain evidence="10 13">ATCC BAA-66</strain>
        <strain evidence="11 12">DSM 13344</strain>
    </source>
</reference>
<keyword evidence="6 7" id="KW-0804">Transcription</keyword>
<keyword evidence="7" id="KW-0028">Amino-acid biosynthesis</keyword>
<dbReference type="GO" id="GO:0006526">
    <property type="term" value="P:L-arginine biosynthetic process"/>
    <property type="evidence" value="ECO:0007669"/>
    <property type="project" value="UniProtKB-UniPathway"/>
</dbReference>
<dbReference type="PANTHER" id="PTHR34471">
    <property type="entry name" value="ARGININE REPRESSOR"/>
    <property type="match status" value="1"/>
</dbReference>
<evidence type="ECO:0000313" key="11">
    <source>
        <dbReference type="EMBL" id="KRN33710.1"/>
    </source>
</evidence>
<dbReference type="GO" id="GO:0034618">
    <property type="term" value="F:arginine binding"/>
    <property type="evidence" value="ECO:0007669"/>
    <property type="project" value="InterPro"/>
</dbReference>
<comment type="pathway">
    <text evidence="7">Amino-acid biosynthesis; L-arginine biosynthesis [regulation].</text>
</comment>
<dbReference type="SUPFAM" id="SSF46785">
    <property type="entry name" value="Winged helix' DNA-binding domain"/>
    <property type="match status" value="1"/>
</dbReference>
<dbReference type="GO" id="GO:1900079">
    <property type="term" value="P:regulation of arginine biosynthetic process"/>
    <property type="evidence" value="ECO:0007669"/>
    <property type="project" value="UniProtKB-UniRule"/>
</dbReference>
<evidence type="ECO:0000259" key="9">
    <source>
        <dbReference type="Pfam" id="PF02863"/>
    </source>
</evidence>
<keyword evidence="4 7" id="KW-0805">Transcription regulation</keyword>
<dbReference type="AlphaFoldDB" id="A0A0R2FMF1"/>
<evidence type="ECO:0000256" key="4">
    <source>
        <dbReference type="ARBA" id="ARBA00023015"/>
    </source>
</evidence>
<dbReference type="Pfam" id="PF01316">
    <property type="entry name" value="Arg_repressor"/>
    <property type="match status" value="1"/>
</dbReference>
<dbReference type="Proteomes" id="UP000051645">
    <property type="component" value="Unassembled WGS sequence"/>
</dbReference>
<dbReference type="GO" id="GO:0005737">
    <property type="term" value="C:cytoplasm"/>
    <property type="evidence" value="ECO:0007669"/>
    <property type="project" value="UniProtKB-SubCell"/>
</dbReference>
<comment type="subcellular location">
    <subcellularLocation>
        <location evidence="1 7">Cytoplasm</location>
    </subcellularLocation>
</comment>
<dbReference type="GO" id="GO:0003700">
    <property type="term" value="F:DNA-binding transcription factor activity"/>
    <property type="evidence" value="ECO:0007669"/>
    <property type="project" value="UniProtKB-UniRule"/>
</dbReference>
<dbReference type="EMBL" id="JQAT01000001">
    <property type="protein sequence ID" value="KRN29761.1"/>
    <property type="molecule type" value="Genomic_DNA"/>
</dbReference>
<evidence type="ECO:0000256" key="3">
    <source>
        <dbReference type="ARBA" id="ARBA00022490"/>
    </source>
</evidence>
<dbReference type="InterPro" id="IPR036390">
    <property type="entry name" value="WH_DNA-bd_sf"/>
</dbReference>
<dbReference type="Gene3D" id="3.30.1360.40">
    <property type="match status" value="1"/>
</dbReference>
<dbReference type="PRINTS" id="PR01467">
    <property type="entry name" value="ARGREPRESSOR"/>
</dbReference>
<dbReference type="InterPro" id="IPR036251">
    <property type="entry name" value="Arg_repress_C_sf"/>
</dbReference>
<keyword evidence="5 7" id="KW-0238">DNA-binding</keyword>
<evidence type="ECO:0000313" key="10">
    <source>
        <dbReference type="EMBL" id="KRN29761.1"/>
    </source>
</evidence>
<evidence type="ECO:0000256" key="7">
    <source>
        <dbReference type="HAMAP-Rule" id="MF_00173"/>
    </source>
</evidence>
<dbReference type="OrthoDB" id="9807089at2"/>
<dbReference type="STRING" id="81857.IV38_GL000650"/>
<sequence>MKKSERQARLEQIIDRHVVSTQEELLQLLRDEGIDATQATISRDIREMQIVKARDSNGVLRYTIFHADDRSQEERLHDTIQHVVAKITQVQFLNVIRTLPSNGNLLAAILDDIYLPEVVGTVAGYDTIVVISPDVAAATHVNKMVNQYIQTNHVSQDD</sequence>
<dbReference type="InterPro" id="IPR036388">
    <property type="entry name" value="WH-like_DNA-bd_sf"/>
</dbReference>
<dbReference type="GO" id="GO:0051259">
    <property type="term" value="P:protein complex oligomerization"/>
    <property type="evidence" value="ECO:0007669"/>
    <property type="project" value="InterPro"/>
</dbReference>
<dbReference type="GO" id="GO:0003677">
    <property type="term" value="F:DNA binding"/>
    <property type="evidence" value="ECO:0007669"/>
    <property type="project" value="UniProtKB-KW"/>
</dbReference>
<dbReference type="Gene3D" id="1.10.10.10">
    <property type="entry name" value="Winged helix-like DNA-binding domain superfamily/Winged helix DNA-binding domain"/>
    <property type="match status" value="1"/>
</dbReference>
<dbReference type="EMBL" id="JQAZ01000001">
    <property type="protein sequence ID" value="KRN33710.1"/>
    <property type="molecule type" value="Genomic_DNA"/>
</dbReference>
<dbReference type="PANTHER" id="PTHR34471:SF1">
    <property type="entry name" value="ARGININE REPRESSOR"/>
    <property type="match status" value="1"/>
</dbReference>
<keyword evidence="7" id="KW-0678">Repressor</keyword>
<evidence type="ECO:0000313" key="12">
    <source>
        <dbReference type="Proteomes" id="UP000051645"/>
    </source>
</evidence>
<evidence type="ECO:0000313" key="13">
    <source>
        <dbReference type="Proteomes" id="UP000051751"/>
    </source>
</evidence>
<keyword evidence="12" id="KW-1185">Reference proteome</keyword>
<evidence type="ECO:0000256" key="1">
    <source>
        <dbReference type="ARBA" id="ARBA00004496"/>
    </source>
</evidence>
<evidence type="ECO:0000259" key="8">
    <source>
        <dbReference type="Pfam" id="PF01316"/>
    </source>
</evidence>
<organism evidence="10 13">
    <name type="scientific">Lactobacillus selangorensis</name>
    <dbReference type="NCBI Taxonomy" id="81857"/>
    <lineage>
        <taxon>Bacteria</taxon>
        <taxon>Bacillati</taxon>
        <taxon>Bacillota</taxon>
        <taxon>Bacilli</taxon>
        <taxon>Lactobacillales</taxon>
        <taxon>Lactobacillaceae</taxon>
        <taxon>Lactobacillus</taxon>
    </lineage>
</organism>
<dbReference type="InterPro" id="IPR001669">
    <property type="entry name" value="Arg_repress"/>
</dbReference>
<dbReference type="Pfam" id="PF02863">
    <property type="entry name" value="Arg_repressor_C"/>
    <property type="match status" value="1"/>
</dbReference>
<comment type="similarity">
    <text evidence="2 7">Belongs to the ArgR family.</text>
</comment>
<evidence type="ECO:0000256" key="5">
    <source>
        <dbReference type="ARBA" id="ARBA00023125"/>
    </source>
</evidence>
<dbReference type="UniPathway" id="UPA00068"/>
<comment type="function">
    <text evidence="7">Regulates arginine biosynthesis genes.</text>
</comment>
<dbReference type="RefSeq" id="WP_057768099.1">
    <property type="nucleotide sequence ID" value="NZ_JQAT01000001.1"/>
</dbReference>
<dbReference type="SUPFAM" id="SSF55252">
    <property type="entry name" value="C-terminal domain of arginine repressor"/>
    <property type="match status" value="1"/>
</dbReference>
<dbReference type="HAMAP" id="MF_00173">
    <property type="entry name" value="Arg_repressor"/>
    <property type="match status" value="1"/>
</dbReference>
<dbReference type="InterPro" id="IPR020900">
    <property type="entry name" value="Arg_repress_DNA-bd"/>
</dbReference>
<accession>A0A0R2FMF1</accession>
<keyword evidence="3 7" id="KW-0963">Cytoplasm</keyword>
<proteinExistence type="inferred from homology"/>
<keyword evidence="7" id="KW-0055">Arginine biosynthesis</keyword>
<feature type="domain" description="Arginine repressor C-terminal" evidence="9">
    <location>
        <begin position="81"/>
        <end position="145"/>
    </location>
</feature>
<name>A0A0R2FMF1_9LACO</name>
<dbReference type="Proteomes" id="UP000051751">
    <property type="component" value="Unassembled WGS sequence"/>
</dbReference>
<gene>
    <name evidence="7" type="primary">argR</name>
    <name evidence="10" type="ORF">IV38_GL000650</name>
    <name evidence="11" type="ORF">IV40_GL000018</name>
</gene>
<evidence type="ECO:0000256" key="2">
    <source>
        <dbReference type="ARBA" id="ARBA00008316"/>
    </source>
</evidence>
<protein>
    <recommendedName>
        <fullName evidence="7">Arginine repressor</fullName>
    </recommendedName>
</protein>
<dbReference type="PATRIC" id="fig|81857.3.peg.656"/>
<feature type="domain" description="Arginine repressor DNA-binding" evidence="8">
    <location>
        <begin position="1"/>
        <end position="66"/>
    </location>
</feature>
<evidence type="ECO:0000256" key="6">
    <source>
        <dbReference type="ARBA" id="ARBA00023163"/>
    </source>
</evidence>
<dbReference type="InterPro" id="IPR020899">
    <property type="entry name" value="Arg_repress_C"/>
</dbReference>